<keyword evidence="3" id="KW-1185">Reference proteome</keyword>
<protein>
    <submittedName>
        <fullName evidence="2">Uncharacterized protein</fullName>
    </submittedName>
</protein>
<reference evidence="2" key="2">
    <citation type="journal article" date="2020" name="Nat. Commun.">
        <title>Large-scale genome sequencing of mycorrhizal fungi provides insights into the early evolution of symbiotic traits.</title>
        <authorList>
            <person name="Miyauchi S."/>
            <person name="Kiss E."/>
            <person name="Kuo A."/>
            <person name="Drula E."/>
            <person name="Kohler A."/>
            <person name="Sanchez-Garcia M."/>
            <person name="Morin E."/>
            <person name="Andreopoulos B."/>
            <person name="Barry K.W."/>
            <person name="Bonito G."/>
            <person name="Buee M."/>
            <person name="Carver A."/>
            <person name="Chen C."/>
            <person name="Cichocki N."/>
            <person name="Clum A."/>
            <person name="Culley D."/>
            <person name="Crous P.W."/>
            <person name="Fauchery L."/>
            <person name="Girlanda M."/>
            <person name="Hayes R.D."/>
            <person name="Keri Z."/>
            <person name="LaButti K."/>
            <person name="Lipzen A."/>
            <person name="Lombard V."/>
            <person name="Magnuson J."/>
            <person name="Maillard F."/>
            <person name="Murat C."/>
            <person name="Nolan M."/>
            <person name="Ohm R.A."/>
            <person name="Pangilinan J."/>
            <person name="Pereira M.F."/>
            <person name="Perotto S."/>
            <person name="Peter M."/>
            <person name="Pfister S."/>
            <person name="Riley R."/>
            <person name="Sitrit Y."/>
            <person name="Stielow J.B."/>
            <person name="Szollosi G."/>
            <person name="Zifcakova L."/>
            <person name="Stursova M."/>
            <person name="Spatafora J.W."/>
            <person name="Tedersoo L."/>
            <person name="Vaario L.M."/>
            <person name="Yamada A."/>
            <person name="Yan M."/>
            <person name="Wang P."/>
            <person name="Xu J."/>
            <person name="Bruns T."/>
            <person name="Baldrian P."/>
            <person name="Vilgalys R."/>
            <person name="Dunand C."/>
            <person name="Henrissat B."/>
            <person name="Grigoriev I.V."/>
            <person name="Hibbett D."/>
            <person name="Nagy L.G."/>
            <person name="Martin F.M."/>
        </authorList>
    </citation>
    <scope>NUCLEOTIDE SEQUENCE</scope>
    <source>
        <strain evidence="2">Prilba</strain>
    </source>
</reference>
<gene>
    <name evidence="2" type="ORF">DFH94DRAFT_722943</name>
</gene>
<evidence type="ECO:0000313" key="2">
    <source>
        <dbReference type="EMBL" id="KAF8483611.1"/>
    </source>
</evidence>
<feature type="region of interest" description="Disordered" evidence="1">
    <location>
        <begin position="144"/>
        <end position="177"/>
    </location>
</feature>
<comment type="caution">
    <text evidence="2">The sequence shown here is derived from an EMBL/GenBank/DDBJ whole genome shotgun (WGS) entry which is preliminary data.</text>
</comment>
<accession>A0A9P5N0Y9</accession>
<dbReference type="AlphaFoldDB" id="A0A9P5N0Y9"/>
<dbReference type="EMBL" id="WHVB01000004">
    <property type="protein sequence ID" value="KAF8483611.1"/>
    <property type="molecule type" value="Genomic_DNA"/>
</dbReference>
<feature type="region of interest" description="Disordered" evidence="1">
    <location>
        <begin position="67"/>
        <end position="114"/>
    </location>
</feature>
<evidence type="ECO:0000256" key="1">
    <source>
        <dbReference type="SAM" id="MobiDB-lite"/>
    </source>
</evidence>
<sequence length="289" mass="31630">MASSTSIITHTPLPTRPPPTTNKLDAVQRARVMRYSRKLGAVLGTTPFLLESCGSTVPATLCVASTRRHHRQRSVLDNESRASSESLPIGRFSHGASSSKDSLLSTSDSSVESDVPSVLAATARRPVTPRPLIFLDAVPLSSSDPRVQATPHLTRSSSLDIPPTPTTPVQPSSVEARRRKMARVMRTLGENVPPELVFHPSDKDSLENHPVSNTMLLDTRPGSRTRSAVKANRRRSASVGTSSPWQRGFDVLAPVFSSGSKAPKDQRWVGEWNRRNMAQVQHELRALRR</sequence>
<name>A0A9P5N0Y9_9AGAM</name>
<feature type="region of interest" description="Disordered" evidence="1">
    <location>
        <begin position="1"/>
        <end position="23"/>
    </location>
</feature>
<feature type="region of interest" description="Disordered" evidence="1">
    <location>
        <begin position="193"/>
        <end position="242"/>
    </location>
</feature>
<dbReference type="Proteomes" id="UP000759537">
    <property type="component" value="Unassembled WGS sequence"/>
</dbReference>
<feature type="compositionally biased region" description="Low complexity" evidence="1">
    <location>
        <begin position="97"/>
        <end position="114"/>
    </location>
</feature>
<proteinExistence type="predicted"/>
<evidence type="ECO:0000313" key="3">
    <source>
        <dbReference type="Proteomes" id="UP000759537"/>
    </source>
</evidence>
<dbReference type="OrthoDB" id="3215907at2759"/>
<feature type="compositionally biased region" description="Polar residues" evidence="1">
    <location>
        <begin position="144"/>
        <end position="159"/>
    </location>
</feature>
<organism evidence="2 3">
    <name type="scientific">Russula ochroleuca</name>
    <dbReference type="NCBI Taxonomy" id="152965"/>
    <lineage>
        <taxon>Eukaryota</taxon>
        <taxon>Fungi</taxon>
        <taxon>Dikarya</taxon>
        <taxon>Basidiomycota</taxon>
        <taxon>Agaricomycotina</taxon>
        <taxon>Agaricomycetes</taxon>
        <taxon>Russulales</taxon>
        <taxon>Russulaceae</taxon>
        <taxon>Russula</taxon>
    </lineage>
</organism>
<reference evidence="2" key="1">
    <citation type="submission" date="2019-10" db="EMBL/GenBank/DDBJ databases">
        <authorList>
            <consortium name="DOE Joint Genome Institute"/>
            <person name="Kuo A."/>
            <person name="Miyauchi S."/>
            <person name="Kiss E."/>
            <person name="Drula E."/>
            <person name="Kohler A."/>
            <person name="Sanchez-Garcia M."/>
            <person name="Andreopoulos B."/>
            <person name="Barry K.W."/>
            <person name="Bonito G."/>
            <person name="Buee M."/>
            <person name="Carver A."/>
            <person name="Chen C."/>
            <person name="Cichocki N."/>
            <person name="Clum A."/>
            <person name="Culley D."/>
            <person name="Crous P.W."/>
            <person name="Fauchery L."/>
            <person name="Girlanda M."/>
            <person name="Hayes R."/>
            <person name="Keri Z."/>
            <person name="LaButti K."/>
            <person name="Lipzen A."/>
            <person name="Lombard V."/>
            <person name="Magnuson J."/>
            <person name="Maillard F."/>
            <person name="Morin E."/>
            <person name="Murat C."/>
            <person name="Nolan M."/>
            <person name="Ohm R."/>
            <person name="Pangilinan J."/>
            <person name="Pereira M."/>
            <person name="Perotto S."/>
            <person name="Peter M."/>
            <person name="Riley R."/>
            <person name="Sitrit Y."/>
            <person name="Stielow B."/>
            <person name="Szollosi G."/>
            <person name="Zifcakova L."/>
            <person name="Stursova M."/>
            <person name="Spatafora J.W."/>
            <person name="Tedersoo L."/>
            <person name="Vaario L.-M."/>
            <person name="Yamada A."/>
            <person name="Yan M."/>
            <person name="Wang P."/>
            <person name="Xu J."/>
            <person name="Bruns T."/>
            <person name="Baldrian P."/>
            <person name="Vilgalys R."/>
            <person name="Henrissat B."/>
            <person name="Grigoriev I.V."/>
            <person name="Hibbett D."/>
            <person name="Nagy L.G."/>
            <person name="Martin F.M."/>
        </authorList>
    </citation>
    <scope>NUCLEOTIDE SEQUENCE</scope>
    <source>
        <strain evidence="2">Prilba</strain>
    </source>
</reference>
<feature type="compositionally biased region" description="Polar residues" evidence="1">
    <location>
        <begin position="210"/>
        <end position="226"/>
    </location>
</feature>